<evidence type="ECO:0000313" key="3">
    <source>
        <dbReference type="Proteomes" id="UP000431901"/>
    </source>
</evidence>
<accession>A0A6I4WCJ1</accession>
<evidence type="ECO:0000259" key="1">
    <source>
        <dbReference type="Pfam" id="PF01048"/>
    </source>
</evidence>
<dbReference type="EMBL" id="WUTW01000009">
    <property type="protein sequence ID" value="MXQ67917.1"/>
    <property type="molecule type" value="Genomic_DNA"/>
</dbReference>
<reference evidence="2 3" key="1">
    <citation type="submission" date="2019-12" db="EMBL/GenBank/DDBJ databases">
        <title>Nocardia macrotermitis sp. nov. and Nocardia aurantia sp. nov., isolated from the gut of the fungus growing-termite Macrotermes natalensis.</title>
        <authorList>
            <person name="Christine B."/>
            <person name="Rene B."/>
        </authorList>
    </citation>
    <scope>NUCLEOTIDE SEQUENCE [LARGE SCALE GENOMIC DNA]</scope>
    <source>
        <strain evidence="2 3">DSM 102126</strain>
    </source>
</reference>
<dbReference type="GO" id="GO:0009116">
    <property type="term" value="P:nucleoside metabolic process"/>
    <property type="evidence" value="ECO:0007669"/>
    <property type="project" value="InterPro"/>
</dbReference>
<dbReference type="Gene3D" id="3.40.50.1580">
    <property type="entry name" value="Nucleoside phosphorylase domain"/>
    <property type="match status" value="1"/>
</dbReference>
<dbReference type="Proteomes" id="UP000431901">
    <property type="component" value="Unassembled WGS sequence"/>
</dbReference>
<feature type="domain" description="Nucleoside phosphorylase" evidence="1">
    <location>
        <begin position="23"/>
        <end position="153"/>
    </location>
</feature>
<dbReference type="OrthoDB" id="3474880at2"/>
<dbReference type="InterPro" id="IPR000845">
    <property type="entry name" value="Nucleoside_phosphorylase_d"/>
</dbReference>
<evidence type="ECO:0000313" key="2">
    <source>
        <dbReference type="EMBL" id="MXQ67917.1"/>
    </source>
</evidence>
<sequence>MTRLVVCAALGVEARALRDPAYTVVRTGMGPRRASAAARLLPAFDALAVAGFGGALDDRVRPGDLVVATEVRTATGVLPCPHADDLADRLARGGATVRRGPVVTVGHTVTGRERRALADLGAVAVDMESAPLAASAGDRPWAVVRAVVDGPGHPLVSPGTLARGLAARRRLRRSAAALAAWAAASAPCRTTETHLPEEAGP</sequence>
<protein>
    <recommendedName>
        <fullName evidence="1">Nucleoside phosphorylase domain-containing protein</fullName>
    </recommendedName>
</protein>
<dbReference type="SUPFAM" id="SSF53167">
    <property type="entry name" value="Purine and uridine phosphorylases"/>
    <property type="match status" value="1"/>
</dbReference>
<keyword evidence="3" id="KW-1185">Reference proteome</keyword>
<dbReference type="GO" id="GO:0003824">
    <property type="term" value="F:catalytic activity"/>
    <property type="evidence" value="ECO:0007669"/>
    <property type="project" value="InterPro"/>
</dbReference>
<gene>
    <name evidence="2" type="ORF">GQ466_28265</name>
</gene>
<name>A0A6I4WCJ1_9ACTN</name>
<dbReference type="RefSeq" id="WP_161106103.1">
    <property type="nucleotide sequence ID" value="NZ_JBHLYI010000015.1"/>
</dbReference>
<organism evidence="2 3">
    <name type="scientific">Actinomadura rayongensis</name>
    <dbReference type="NCBI Taxonomy" id="1429076"/>
    <lineage>
        <taxon>Bacteria</taxon>
        <taxon>Bacillati</taxon>
        <taxon>Actinomycetota</taxon>
        <taxon>Actinomycetes</taxon>
        <taxon>Streptosporangiales</taxon>
        <taxon>Thermomonosporaceae</taxon>
        <taxon>Actinomadura</taxon>
    </lineage>
</organism>
<comment type="caution">
    <text evidence="2">The sequence shown here is derived from an EMBL/GenBank/DDBJ whole genome shotgun (WGS) entry which is preliminary data.</text>
</comment>
<proteinExistence type="predicted"/>
<dbReference type="Pfam" id="PF01048">
    <property type="entry name" value="PNP_UDP_1"/>
    <property type="match status" value="1"/>
</dbReference>
<dbReference type="AlphaFoldDB" id="A0A6I4WCJ1"/>
<dbReference type="InterPro" id="IPR035994">
    <property type="entry name" value="Nucleoside_phosphorylase_sf"/>
</dbReference>